<dbReference type="EMBL" id="GDHF01026893">
    <property type="protein sequence ID" value="JAI25421.1"/>
    <property type="molecule type" value="Transcribed_RNA"/>
</dbReference>
<proteinExistence type="predicted"/>
<dbReference type="Gene3D" id="3.30.420.10">
    <property type="entry name" value="Ribonuclease H-like superfamily/Ribonuclease H"/>
    <property type="match status" value="1"/>
</dbReference>
<dbReference type="AlphaFoldDB" id="A0A0K8UFR3"/>
<dbReference type="InterPro" id="IPR036397">
    <property type="entry name" value="RNaseH_sf"/>
</dbReference>
<dbReference type="GO" id="GO:0003676">
    <property type="term" value="F:nucleic acid binding"/>
    <property type="evidence" value="ECO:0007669"/>
    <property type="project" value="InterPro"/>
</dbReference>
<sequence>MLKKTTGLPRANGQIERLNTIIINVLTKLSKNYPAKWYKFTDRVEEVINSTYNNSIDMTPFELLTGDKMSTADDLNIKQLIEEEIKSQLQEGRYEIRRHAKEQILM</sequence>
<name>A0A0K8UFR3_BACLA</name>
<evidence type="ECO:0000313" key="1">
    <source>
        <dbReference type="EMBL" id="JAI25421.1"/>
    </source>
</evidence>
<organism evidence="1">
    <name type="scientific">Bactrocera latifrons</name>
    <name type="common">Malaysian fruit fly</name>
    <name type="synonym">Chaetodacus latifrons</name>
    <dbReference type="NCBI Taxonomy" id="174628"/>
    <lineage>
        <taxon>Eukaryota</taxon>
        <taxon>Metazoa</taxon>
        <taxon>Ecdysozoa</taxon>
        <taxon>Arthropoda</taxon>
        <taxon>Hexapoda</taxon>
        <taxon>Insecta</taxon>
        <taxon>Pterygota</taxon>
        <taxon>Neoptera</taxon>
        <taxon>Endopterygota</taxon>
        <taxon>Diptera</taxon>
        <taxon>Brachycera</taxon>
        <taxon>Muscomorpha</taxon>
        <taxon>Tephritoidea</taxon>
        <taxon>Tephritidae</taxon>
        <taxon>Bactrocera</taxon>
        <taxon>Bactrocera</taxon>
    </lineage>
</organism>
<dbReference type="SUPFAM" id="SSF53098">
    <property type="entry name" value="Ribonuclease H-like"/>
    <property type="match status" value="1"/>
</dbReference>
<accession>A0A0K8UFR3</accession>
<reference evidence="1" key="1">
    <citation type="submission" date="2015-06" db="EMBL/GenBank/DDBJ databases">
        <authorList>
            <person name="Hoefler B.C."/>
            <person name="Straight P.D."/>
        </authorList>
    </citation>
    <scope>NUCLEOTIDE SEQUENCE</scope>
</reference>
<protein>
    <submittedName>
        <fullName evidence="1">Pro-Pol polyprotein</fullName>
    </submittedName>
</protein>
<gene>
    <name evidence="1" type="primary">pol_239</name>
    <name evidence="1" type="ORF">c1_g1_i3</name>
</gene>
<dbReference type="InterPro" id="IPR012337">
    <property type="entry name" value="RNaseH-like_sf"/>
</dbReference>